<dbReference type="OrthoDB" id="2535105at2759"/>
<dbReference type="EMBL" id="ML769465">
    <property type="protein sequence ID" value="KAE9399741.1"/>
    <property type="molecule type" value="Genomic_DNA"/>
</dbReference>
<sequence>MASTTVPTGIAIPSLNNTLGALFIGSSFATVSDYFCFIFLWLYGVTCVQTFLYLTSRRSQVDSWAVTCFVLVVLPWIQCINASTPLGYIDVSLPIFSTLLRLPMEVQTVPQSSLLWMRVLLVFFCFRLWVISATAYKKLVRIALVALALALSILNCGNYTRGRIWWAAFLMYYNFSQQHIKTALAWKLVTASGMVLDTIITTALTSSLYRARSGIKKSNHVINLIIIGTVNTNLITTLLALAQLITFVALPSADYYGAIVLVLPKSYINCFLATLNYRDYLQKKLHDNTPSNLVTLKSMNARLGSSHSTPSTMNFRDGIEMHVVSKSNTMAV</sequence>
<evidence type="ECO:0000313" key="3">
    <source>
        <dbReference type="EMBL" id="KAE9399741.1"/>
    </source>
</evidence>
<keyword evidence="1" id="KW-0472">Membrane</keyword>
<feature type="domain" description="DUF6534" evidence="2">
    <location>
        <begin position="194"/>
        <end position="280"/>
    </location>
</feature>
<feature type="transmembrane region" description="Helical" evidence="1">
    <location>
        <begin position="221"/>
        <end position="249"/>
    </location>
</feature>
<dbReference type="InterPro" id="IPR045339">
    <property type="entry name" value="DUF6534"/>
</dbReference>
<keyword evidence="1" id="KW-1133">Transmembrane helix</keyword>
<feature type="transmembrane region" description="Helical" evidence="1">
    <location>
        <begin position="20"/>
        <end position="43"/>
    </location>
</feature>
<dbReference type="Proteomes" id="UP000799118">
    <property type="component" value="Unassembled WGS sequence"/>
</dbReference>
<feature type="transmembrane region" description="Helical" evidence="1">
    <location>
        <begin position="64"/>
        <end position="89"/>
    </location>
</feature>
<organism evidence="3 4">
    <name type="scientific">Gymnopus androsaceus JB14</name>
    <dbReference type="NCBI Taxonomy" id="1447944"/>
    <lineage>
        <taxon>Eukaryota</taxon>
        <taxon>Fungi</taxon>
        <taxon>Dikarya</taxon>
        <taxon>Basidiomycota</taxon>
        <taxon>Agaricomycotina</taxon>
        <taxon>Agaricomycetes</taxon>
        <taxon>Agaricomycetidae</taxon>
        <taxon>Agaricales</taxon>
        <taxon>Marasmiineae</taxon>
        <taxon>Omphalotaceae</taxon>
        <taxon>Gymnopus</taxon>
    </lineage>
</organism>
<dbReference type="PANTHER" id="PTHR40465">
    <property type="entry name" value="CHROMOSOME 1, WHOLE GENOME SHOTGUN SEQUENCE"/>
    <property type="match status" value="1"/>
</dbReference>
<dbReference type="AlphaFoldDB" id="A0A6A4HPY3"/>
<proteinExistence type="predicted"/>
<reference evidence="3" key="1">
    <citation type="journal article" date="2019" name="Environ. Microbiol.">
        <title>Fungal ecological strategies reflected in gene transcription - a case study of two litter decomposers.</title>
        <authorList>
            <person name="Barbi F."/>
            <person name="Kohler A."/>
            <person name="Barry K."/>
            <person name="Baskaran P."/>
            <person name="Daum C."/>
            <person name="Fauchery L."/>
            <person name="Ihrmark K."/>
            <person name="Kuo A."/>
            <person name="LaButti K."/>
            <person name="Lipzen A."/>
            <person name="Morin E."/>
            <person name="Grigoriev I.V."/>
            <person name="Henrissat B."/>
            <person name="Lindahl B."/>
            <person name="Martin F."/>
        </authorList>
    </citation>
    <scope>NUCLEOTIDE SEQUENCE</scope>
    <source>
        <strain evidence="3">JB14</strain>
    </source>
</reference>
<keyword evidence="4" id="KW-1185">Reference proteome</keyword>
<feature type="transmembrane region" description="Helical" evidence="1">
    <location>
        <begin position="255"/>
        <end position="275"/>
    </location>
</feature>
<accession>A0A6A4HPY3</accession>
<feature type="transmembrane region" description="Helical" evidence="1">
    <location>
        <begin position="109"/>
        <end position="130"/>
    </location>
</feature>
<name>A0A6A4HPY3_9AGAR</name>
<dbReference type="PANTHER" id="PTHR40465:SF1">
    <property type="entry name" value="DUF6534 DOMAIN-CONTAINING PROTEIN"/>
    <property type="match status" value="1"/>
</dbReference>
<evidence type="ECO:0000259" key="2">
    <source>
        <dbReference type="Pfam" id="PF20152"/>
    </source>
</evidence>
<keyword evidence="1" id="KW-0812">Transmembrane</keyword>
<evidence type="ECO:0000256" key="1">
    <source>
        <dbReference type="SAM" id="Phobius"/>
    </source>
</evidence>
<evidence type="ECO:0000313" key="4">
    <source>
        <dbReference type="Proteomes" id="UP000799118"/>
    </source>
</evidence>
<dbReference type="Pfam" id="PF20152">
    <property type="entry name" value="DUF6534"/>
    <property type="match status" value="1"/>
</dbReference>
<gene>
    <name evidence="3" type="ORF">BT96DRAFT_1101489</name>
</gene>
<protein>
    <recommendedName>
        <fullName evidence="2">DUF6534 domain-containing protein</fullName>
    </recommendedName>
</protein>
<feature type="transmembrane region" description="Helical" evidence="1">
    <location>
        <begin position="184"/>
        <end position="209"/>
    </location>
</feature>
<feature type="transmembrane region" description="Helical" evidence="1">
    <location>
        <begin position="142"/>
        <end position="164"/>
    </location>
</feature>